<feature type="compositionally biased region" description="Low complexity" evidence="1">
    <location>
        <begin position="13"/>
        <end position="34"/>
    </location>
</feature>
<dbReference type="PANTHER" id="PTHR34145:SF65">
    <property type="entry name" value="FBD DOMAIN-CONTAINING PROTEIN"/>
    <property type="match status" value="1"/>
</dbReference>
<dbReference type="EMBL" id="CP097503">
    <property type="protein sequence ID" value="URD81260.1"/>
    <property type="molecule type" value="Genomic_DNA"/>
</dbReference>
<feature type="compositionally biased region" description="Basic and acidic residues" evidence="1">
    <location>
        <begin position="37"/>
        <end position="51"/>
    </location>
</feature>
<dbReference type="InterPro" id="IPR053772">
    <property type="entry name" value="At1g61320/At1g61330-like"/>
</dbReference>
<dbReference type="SUPFAM" id="SSF52047">
    <property type="entry name" value="RNI-like"/>
    <property type="match status" value="1"/>
</dbReference>
<reference evidence="4" key="1">
    <citation type="submission" date="2022-05" db="EMBL/GenBank/DDBJ databases">
        <title>The Musa troglodytarum L. genome provides insights into the mechanism of non-climacteric behaviour and enrichment of carotenoids.</title>
        <authorList>
            <person name="Wang J."/>
        </authorList>
    </citation>
    <scope>NUCLEOTIDE SEQUENCE</scope>
    <source>
        <tissue evidence="4">Leaf</tissue>
    </source>
</reference>
<dbReference type="Gene3D" id="3.80.10.10">
    <property type="entry name" value="Ribonuclease Inhibitor"/>
    <property type="match status" value="1"/>
</dbReference>
<feature type="region of interest" description="Disordered" evidence="1">
    <location>
        <begin position="1"/>
        <end position="51"/>
    </location>
</feature>
<dbReference type="Proteomes" id="UP001055439">
    <property type="component" value="Chromosome 10"/>
</dbReference>
<dbReference type="InterPro" id="IPR036047">
    <property type="entry name" value="F-box-like_dom_sf"/>
</dbReference>
<evidence type="ECO:0000259" key="2">
    <source>
        <dbReference type="Pfam" id="PF00646"/>
    </source>
</evidence>
<dbReference type="OrthoDB" id="673865at2759"/>
<accession>A0A9E7ER94</accession>
<dbReference type="Gene3D" id="1.20.1280.50">
    <property type="match status" value="1"/>
</dbReference>
<gene>
    <name evidence="4" type="ORF">MUK42_05081</name>
</gene>
<keyword evidence="5" id="KW-1185">Reference proteome</keyword>
<dbReference type="AlphaFoldDB" id="A0A9E7ER94"/>
<dbReference type="PANTHER" id="PTHR34145">
    <property type="entry name" value="OS02G0105600 PROTEIN"/>
    <property type="match status" value="1"/>
</dbReference>
<dbReference type="Pfam" id="PF23622">
    <property type="entry name" value="LRR_At1g61320_AtMIF1"/>
    <property type="match status" value="1"/>
</dbReference>
<dbReference type="CDD" id="cd22160">
    <property type="entry name" value="F-box_AtFBL13-like"/>
    <property type="match status" value="1"/>
</dbReference>
<dbReference type="InterPro" id="IPR032675">
    <property type="entry name" value="LRR_dom_sf"/>
</dbReference>
<evidence type="ECO:0000313" key="4">
    <source>
        <dbReference type="EMBL" id="URD81261.1"/>
    </source>
</evidence>
<evidence type="ECO:0000256" key="1">
    <source>
        <dbReference type="SAM" id="MobiDB-lite"/>
    </source>
</evidence>
<dbReference type="EMBL" id="CP097503">
    <property type="protein sequence ID" value="URD81261.1"/>
    <property type="molecule type" value="Genomic_DNA"/>
</dbReference>
<dbReference type="InterPro" id="IPR001810">
    <property type="entry name" value="F-box_dom"/>
</dbReference>
<dbReference type="InterPro" id="IPR055357">
    <property type="entry name" value="LRR_At1g61320_AtMIF1"/>
</dbReference>
<proteinExistence type="predicted"/>
<sequence length="534" mass="58937">MRQKKKSRWAADLSLSPPSSSSASASASSSSSSSGDGGREAGEKGGDDRLTELPDTVRLHILSLLPLKYAIRTGALSSRWRALWRLRWPHPAALEFSPPTDLGDSAADEFVAGVDRCLSARGLGRRIDALFVALPPGRRYDADIKRWLEYAASCGVEDLSLVVSPLSLAATSARPGRRARRNDRAAVSSAFFFSISECSNLARLTISGLHLSSPSANIKRLSSLEVLSLHAAHVTDAALRRIIAACPFLRSLDLCLCRKLRRIMITAASSRLTSLTIVGCVRALEVTISSAGLRRFRFSGNYLTTYSLDSPSRLEDVYISSGSPVSSLPRSNWVKALGELSNVKVLTLCNLSLQYIVAEGVKAIGEFRNFRNLRELQLLMGMMTDDNLMDIYGFFRLCQCPRLEKLFIELPTNMGDPFIEKYLVVSEEEPPEVDFEYLKIIKINSFKGHSNEIRLVKFLLGKAGSLESLVMISPKELMGEQHTKNTLDGCPDFLHFLQSQLLSFTRASVGAQIILSEHDGNKFSPTHWEVYSKV</sequence>
<dbReference type="InterPro" id="IPR053781">
    <property type="entry name" value="F-box_AtFBL13-like"/>
</dbReference>
<feature type="domain" description="F-box" evidence="2">
    <location>
        <begin position="50"/>
        <end position="86"/>
    </location>
</feature>
<name>A0A9E7ER94_9LILI</name>
<evidence type="ECO:0000259" key="3">
    <source>
        <dbReference type="Pfam" id="PF23622"/>
    </source>
</evidence>
<feature type="domain" description="At1g61320/AtMIF1 LRR" evidence="3">
    <location>
        <begin position="143"/>
        <end position="474"/>
    </location>
</feature>
<organism evidence="4 5">
    <name type="scientific">Musa troglodytarum</name>
    <name type="common">fe'i banana</name>
    <dbReference type="NCBI Taxonomy" id="320322"/>
    <lineage>
        <taxon>Eukaryota</taxon>
        <taxon>Viridiplantae</taxon>
        <taxon>Streptophyta</taxon>
        <taxon>Embryophyta</taxon>
        <taxon>Tracheophyta</taxon>
        <taxon>Spermatophyta</taxon>
        <taxon>Magnoliopsida</taxon>
        <taxon>Liliopsida</taxon>
        <taxon>Zingiberales</taxon>
        <taxon>Musaceae</taxon>
        <taxon>Musa</taxon>
    </lineage>
</organism>
<protein>
    <submittedName>
        <fullName evidence="4">OsFBLD1 - F-box, LRR and FBD domain containing protein</fullName>
    </submittedName>
</protein>
<evidence type="ECO:0000313" key="5">
    <source>
        <dbReference type="Proteomes" id="UP001055439"/>
    </source>
</evidence>
<dbReference type="SUPFAM" id="SSF81383">
    <property type="entry name" value="F-box domain"/>
    <property type="match status" value="1"/>
</dbReference>
<dbReference type="Pfam" id="PF00646">
    <property type="entry name" value="F-box"/>
    <property type="match status" value="1"/>
</dbReference>